<dbReference type="InterPro" id="IPR029033">
    <property type="entry name" value="His_PPase_superfam"/>
</dbReference>
<dbReference type="PANTHER" id="PTHR48100">
    <property type="entry name" value="BROAD-SPECIFICITY PHOSPHATASE YOR283W-RELATED"/>
    <property type="match status" value="1"/>
</dbReference>
<keyword evidence="2" id="KW-0413">Isomerase</keyword>
<dbReference type="PANTHER" id="PTHR48100:SF1">
    <property type="entry name" value="HISTIDINE PHOSPHATASE FAMILY PROTEIN-RELATED"/>
    <property type="match status" value="1"/>
</dbReference>
<reference evidence="3 4" key="1">
    <citation type="submission" date="2024-09" db="EMBL/GenBank/DDBJ databases">
        <authorList>
            <person name="Sun Q."/>
            <person name="Mori K."/>
        </authorList>
    </citation>
    <scope>NUCLEOTIDE SEQUENCE [LARGE SCALE GENOMIC DNA]</scope>
    <source>
        <strain evidence="3 4">CGMCC 1.9126</strain>
    </source>
</reference>
<evidence type="ECO:0000313" key="4">
    <source>
        <dbReference type="Proteomes" id="UP001589738"/>
    </source>
</evidence>
<evidence type="ECO:0000256" key="2">
    <source>
        <dbReference type="ARBA" id="ARBA00023235"/>
    </source>
</evidence>
<keyword evidence="4" id="KW-1185">Reference proteome</keyword>
<organism evidence="3 4">
    <name type="scientific">Robertmurraya beringensis</name>
    <dbReference type="NCBI Taxonomy" id="641660"/>
    <lineage>
        <taxon>Bacteria</taxon>
        <taxon>Bacillati</taxon>
        <taxon>Bacillota</taxon>
        <taxon>Bacilli</taxon>
        <taxon>Bacillales</taxon>
        <taxon>Bacillaceae</taxon>
        <taxon>Robertmurraya</taxon>
    </lineage>
</organism>
<dbReference type="Pfam" id="PF00300">
    <property type="entry name" value="His_Phos_1"/>
    <property type="match status" value="1"/>
</dbReference>
<dbReference type="Gene3D" id="3.40.50.1240">
    <property type="entry name" value="Phosphoglycerate mutase-like"/>
    <property type="match status" value="1"/>
</dbReference>
<dbReference type="InterPro" id="IPR050275">
    <property type="entry name" value="PGM_Phosphatase"/>
</dbReference>
<dbReference type="SMART" id="SM00855">
    <property type="entry name" value="PGAM"/>
    <property type="match status" value="1"/>
</dbReference>
<dbReference type="CDD" id="cd07067">
    <property type="entry name" value="HP_PGM_like"/>
    <property type="match status" value="1"/>
</dbReference>
<protein>
    <submittedName>
        <fullName evidence="3">Histidine phosphatase family protein</fullName>
        <ecNumber evidence="3">3.1.3.-</ecNumber>
    </submittedName>
</protein>
<gene>
    <name evidence="3" type="ORF">ACFFHF_23965</name>
</gene>
<comment type="caution">
    <text evidence="3">The sequence shown here is derived from an EMBL/GenBank/DDBJ whole genome shotgun (WGS) entry which is preliminary data.</text>
</comment>
<evidence type="ECO:0000313" key="3">
    <source>
        <dbReference type="EMBL" id="MFC0478248.1"/>
    </source>
</evidence>
<dbReference type="InterPro" id="IPR013078">
    <property type="entry name" value="His_Pase_superF_clade-1"/>
</dbReference>
<dbReference type="PROSITE" id="PS00175">
    <property type="entry name" value="PG_MUTASE"/>
    <property type="match status" value="1"/>
</dbReference>
<keyword evidence="3" id="KW-0378">Hydrolase</keyword>
<dbReference type="EC" id="3.1.3.-" evidence="3"/>
<dbReference type="GO" id="GO:0016787">
    <property type="term" value="F:hydrolase activity"/>
    <property type="evidence" value="ECO:0007669"/>
    <property type="project" value="UniProtKB-KW"/>
</dbReference>
<sequence length="207" mass="23870">MMIDLYIVRHGQTTWNVQKRMQGRLDSALTKKGVEDAKRLRDYLATTPFDEVISSPSGRAYTTAKLIRPNETNMKTDPRLMEIHLGKWQGKTDDEIYHEFPSEYDHYWNAPERYYNDGGETFTDVMTRVEDFLQEIERMHGGGRVLMVTHGVTIMAFLSIVKKHSLNNFWSAPISEGTSLTLIRLDKGERKLLVEASVEHLSLVSVY</sequence>
<proteinExistence type="predicted"/>
<dbReference type="EMBL" id="JBHLUU010000128">
    <property type="protein sequence ID" value="MFC0478248.1"/>
    <property type="molecule type" value="Genomic_DNA"/>
</dbReference>
<dbReference type="RefSeq" id="WP_377059231.1">
    <property type="nucleotide sequence ID" value="NZ_JBHLUU010000128.1"/>
</dbReference>
<keyword evidence="1" id="KW-0324">Glycolysis</keyword>
<accession>A0ABV6KY96</accession>
<evidence type="ECO:0000256" key="1">
    <source>
        <dbReference type="ARBA" id="ARBA00023152"/>
    </source>
</evidence>
<dbReference type="SUPFAM" id="SSF53254">
    <property type="entry name" value="Phosphoglycerate mutase-like"/>
    <property type="match status" value="1"/>
</dbReference>
<dbReference type="Proteomes" id="UP001589738">
    <property type="component" value="Unassembled WGS sequence"/>
</dbReference>
<dbReference type="InterPro" id="IPR001345">
    <property type="entry name" value="PG/BPGM_mutase_AS"/>
</dbReference>
<name>A0ABV6KY96_9BACI</name>